<name>A0A256FE21_9HYPH</name>
<protein>
    <submittedName>
        <fullName evidence="2">Uncharacterized protein</fullName>
    </submittedName>
</protein>
<evidence type="ECO:0000256" key="1">
    <source>
        <dbReference type="SAM" id="MobiDB-lite"/>
    </source>
</evidence>
<feature type="compositionally biased region" description="Low complexity" evidence="1">
    <location>
        <begin position="34"/>
        <end position="45"/>
    </location>
</feature>
<keyword evidence="3" id="KW-1185">Reference proteome</keyword>
<reference evidence="2 3" key="1">
    <citation type="submission" date="2017-07" db="EMBL/GenBank/DDBJ databases">
        <title>Phylogenetic study on the rhizospheric bacterium Ochrobactrum sp. A44.</title>
        <authorList>
            <person name="Krzyzanowska D.M."/>
            <person name="Ossowicki A."/>
            <person name="Rajewska M."/>
            <person name="Maciag T."/>
            <person name="Kaczynski Z."/>
            <person name="Czerwicka M."/>
            <person name="Jafra S."/>
        </authorList>
    </citation>
    <scope>NUCLEOTIDE SEQUENCE [LARGE SCALE GENOMIC DNA]</scope>
    <source>
        <strain evidence="2 3">DSM 7216</strain>
    </source>
</reference>
<organism evidence="2 3">
    <name type="scientific">Brucella thiophenivorans</name>
    <dbReference type="NCBI Taxonomy" id="571255"/>
    <lineage>
        <taxon>Bacteria</taxon>
        <taxon>Pseudomonadati</taxon>
        <taxon>Pseudomonadota</taxon>
        <taxon>Alphaproteobacteria</taxon>
        <taxon>Hyphomicrobiales</taxon>
        <taxon>Brucellaceae</taxon>
        <taxon>Brucella/Ochrobactrum group</taxon>
        <taxon>Brucella</taxon>
    </lineage>
</organism>
<sequence length="694" mass="72179">MATFEIQLPDGQIYDVEGANDEQGAWQALQTHLGQQQAAPEQQGQNGFQSAPLADPRQARPVSKLSEMRQRYPQYQDMSDQQFADAFHQKFYSDMPQADFYSKVGLAEQGGDLVTLSIGGKRVKVDSSFMQLSPEQQDVTVDEIAASIGVGPSGAPAAKNWWDDAPLVQQGGSTVSPQDGWSLDQKKAFALASARRRRAQQEGEVQEPNQEWTRQQADKIEAARQPGTFSDATDSILRGIPFGDEIVSGAMAPLRAGVSAIQGEGFDIGREYNRSMDLEAELRRRREERSPVASTVGSVAGGLGVGGVAAKSGLSLLNAAKPTLLSMGGRGMVEGALWGAAYGAGEGSGLDERWRNAVAGGAIGGGIGGLTGSLARIGAGKLDTSALPTADDLKSAASAAYQRADDAGVVYSKQGIERIRDALVKDFTDFGYHPELHSGAKVAWNEVNRLADGNVTLKGLDTARKIAGNAFQPGNKSNNALTAKVSGALDDFVASPQADDILMGNGAEAASAIKEARGLYGQARKLELVNSLFEKAGLRAGSSGSGANIENATRQELSKILKSKTMKRGFNKDELAAIKQAVMGTKTQNALRAVGKFAPSGVVSGGVGTSTGAFVGNLIGGPVGSAVGAVGLPAVGFGAKMAADAGSRGSARLVEALIASGGRLPQAQLSGGMKALIDALARSGAQQLPGYTGR</sequence>
<evidence type="ECO:0000313" key="2">
    <source>
        <dbReference type="EMBL" id="OYR13028.1"/>
    </source>
</evidence>
<gene>
    <name evidence="2" type="ORF">CEV31_3533</name>
</gene>
<accession>A0A256FE21</accession>
<dbReference type="OrthoDB" id="8068993at2"/>
<dbReference type="RefSeq" id="WP_094509040.1">
    <property type="nucleotide sequence ID" value="NZ_JBHEEK010000018.1"/>
</dbReference>
<dbReference type="Proteomes" id="UP000215590">
    <property type="component" value="Unassembled WGS sequence"/>
</dbReference>
<dbReference type="AlphaFoldDB" id="A0A256FE21"/>
<dbReference type="EMBL" id="NNRJ01000054">
    <property type="protein sequence ID" value="OYR13028.1"/>
    <property type="molecule type" value="Genomic_DNA"/>
</dbReference>
<feature type="region of interest" description="Disordered" evidence="1">
    <location>
        <begin position="33"/>
        <end position="65"/>
    </location>
</feature>
<proteinExistence type="predicted"/>
<comment type="caution">
    <text evidence="2">The sequence shown here is derived from an EMBL/GenBank/DDBJ whole genome shotgun (WGS) entry which is preliminary data.</text>
</comment>
<evidence type="ECO:0000313" key="3">
    <source>
        <dbReference type="Proteomes" id="UP000215590"/>
    </source>
</evidence>